<dbReference type="Proteomes" id="UP001449795">
    <property type="component" value="Chromosome"/>
</dbReference>
<name>A0ABZ3D2H5_9PROT</name>
<evidence type="ECO:0000313" key="1">
    <source>
        <dbReference type="EMBL" id="XAE41954.1"/>
    </source>
</evidence>
<accession>A0ABZ3D2H5</accession>
<protein>
    <submittedName>
        <fullName evidence="1">Uncharacterized protein</fullName>
    </submittedName>
</protein>
<keyword evidence="2" id="KW-1185">Reference proteome</keyword>
<sequence>MSNMSEKEETRVERLGAGLEFLKREAMRFNLPSVAKAIERVIVILREEIKNSYDKGHRH</sequence>
<proteinExistence type="predicted"/>
<organism evidence="1 2">
    <name type="scientific">Nguyenibacter vanlangensis</name>
    <dbReference type="NCBI Taxonomy" id="1216886"/>
    <lineage>
        <taxon>Bacteria</taxon>
        <taxon>Pseudomonadati</taxon>
        <taxon>Pseudomonadota</taxon>
        <taxon>Alphaproteobacteria</taxon>
        <taxon>Acetobacterales</taxon>
        <taxon>Acetobacteraceae</taxon>
        <taxon>Nguyenibacter</taxon>
    </lineage>
</organism>
<reference evidence="1 2" key="1">
    <citation type="submission" date="2024-04" db="EMBL/GenBank/DDBJ databases">
        <title>Complete genome sequence of Nguyenibacter vanlangesis HBCM-1154, a strain capable of nitrogen fixation, IAA production, and phosphorus solubilization isolated from sugarcane soil.</title>
        <authorList>
            <person name="MY HANH P."/>
        </authorList>
    </citation>
    <scope>NUCLEOTIDE SEQUENCE [LARGE SCALE GENOMIC DNA]</scope>
    <source>
        <strain evidence="1 2">HBCM 1154</strain>
    </source>
</reference>
<dbReference type="EMBL" id="CP152276">
    <property type="protein sequence ID" value="XAE41954.1"/>
    <property type="molecule type" value="Genomic_DNA"/>
</dbReference>
<dbReference type="RefSeq" id="WP_342627772.1">
    <property type="nucleotide sequence ID" value="NZ_CP152276.1"/>
</dbReference>
<evidence type="ECO:0000313" key="2">
    <source>
        <dbReference type="Proteomes" id="UP001449795"/>
    </source>
</evidence>
<gene>
    <name evidence="1" type="ORF">AAC691_16985</name>
</gene>